<evidence type="ECO:0000256" key="2">
    <source>
        <dbReference type="PROSITE-ProRule" id="PRU00192"/>
    </source>
</evidence>
<feature type="domain" description="SH3" evidence="4">
    <location>
        <begin position="126"/>
        <end position="188"/>
    </location>
</feature>
<dbReference type="SUPFAM" id="SSF50044">
    <property type="entry name" value="SH3-domain"/>
    <property type="match status" value="2"/>
</dbReference>
<dbReference type="SMART" id="SM00326">
    <property type="entry name" value="SH3"/>
    <property type="match status" value="2"/>
</dbReference>
<dbReference type="Pfam" id="PF14604">
    <property type="entry name" value="SH3_9"/>
    <property type="match status" value="2"/>
</dbReference>
<dbReference type="GO" id="GO:0007015">
    <property type="term" value="P:actin filament organization"/>
    <property type="evidence" value="ECO:0007669"/>
    <property type="project" value="TreeGrafter"/>
</dbReference>
<dbReference type="AlphaFoldDB" id="A0A0N4USV8"/>
<accession>A0A0N4USV8</accession>
<evidence type="ECO:0000313" key="5">
    <source>
        <dbReference type="WBParaSite" id="EVEC_0000024201-mRNA-1"/>
    </source>
</evidence>
<dbReference type="Gene3D" id="2.30.30.40">
    <property type="entry name" value="SH3 Domains"/>
    <property type="match status" value="2"/>
</dbReference>
<evidence type="ECO:0000259" key="4">
    <source>
        <dbReference type="PROSITE" id="PS50002"/>
    </source>
</evidence>
<reference evidence="5" key="1">
    <citation type="submission" date="2017-02" db="UniProtKB">
        <authorList>
            <consortium name="WormBaseParasite"/>
        </authorList>
    </citation>
    <scope>IDENTIFICATION</scope>
</reference>
<evidence type="ECO:0000256" key="3">
    <source>
        <dbReference type="SAM" id="MobiDB-lite"/>
    </source>
</evidence>
<dbReference type="WBParaSite" id="EVEC_0000024201-mRNA-1">
    <property type="protein sequence ID" value="EVEC_0000024201-mRNA-1"/>
    <property type="gene ID" value="EVEC_0000024201"/>
</dbReference>
<organism evidence="5">
    <name type="scientific">Enterobius vermicularis</name>
    <name type="common">Human pinworm</name>
    <dbReference type="NCBI Taxonomy" id="51028"/>
    <lineage>
        <taxon>Eukaryota</taxon>
        <taxon>Metazoa</taxon>
        <taxon>Ecdysozoa</taxon>
        <taxon>Nematoda</taxon>
        <taxon>Chromadorea</taxon>
        <taxon>Rhabditida</taxon>
        <taxon>Spirurina</taxon>
        <taxon>Oxyuridomorpha</taxon>
        <taxon>Oxyuroidea</taxon>
        <taxon>Oxyuridae</taxon>
        <taxon>Enterobius</taxon>
    </lineage>
</organism>
<feature type="compositionally biased region" description="Basic and acidic residues" evidence="3">
    <location>
        <begin position="206"/>
        <end position="218"/>
    </location>
</feature>
<name>A0A0N4USV8_ENTVE</name>
<feature type="region of interest" description="Disordered" evidence="3">
    <location>
        <begin position="206"/>
        <end position="245"/>
    </location>
</feature>
<proteinExistence type="predicted"/>
<feature type="domain" description="SH3" evidence="4">
    <location>
        <begin position="33"/>
        <end position="94"/>
    </location>
</feature>
<dbReference type="InterPro" id="IPR050384">
    <property type="entry name" value="Endophilin_SH3RF"/>
</dbReference>
<dbReference type="InterPro" id="IPR036028">
    <property type="entry name" value="SH3-like_dom_sf"/>
</dbReference>
<dbReference type="GO" id="GO:0016477">
    <property type="term" value="P:cell migration"/>
    <property type="evidence" value="ECO:0007669"/>
    <property type="project" value="TreeGrafter"/>
</dbReference>
<evidence type="ECO:0000256" key="1">
    <source>
        <dbReference type="ARBA" id="ARBA00022443"/>
    </source>
</evidence>
<dbReference type="InterPro" id="IPR001452">
    <property type="entry name" value="SH3_domain"/>
</dbReference>
<sequence>LGANVSFTEVKALVLTCFTRAALSHCKIPGHASLTKVAVVRFSYEAVHDDELTLKVDDVIEVMEDAEEGWMKGKLRSTGEVGLFPTNFVHFSSKSSVADVQKTRAAASFTLPAAKRTDEGEPNTSSTREMARVLFKYEPKHDDELPLEEVGALVTVVNRKPPDRGWFVGEIDGKRGLIPDNFVEFLPLSSAEGKKVPAAVSANKYEEGPADIRTDGPLEHITTSRPKQPKKRPPSSIQSKRVSQTFKRDGRIYFAAC</sequence>
<dbReference type="PROSITE" id="PS50002">
    <property type="entry name" value="SH3"/>
    <property type="match status" value="2"/>
</dbReference>
<dbReference type="PANTHER" id="PTHR14167">
    <property type="entry name" value="SH3 DOMAIN-CONTAINING"/>
    <property type="match status" value="1"/>
</dbReference>
<dbReference type="PRINTS" id="PR00452">
    <property type="entry name" value="SH3DOMAIN"/>
</dbReference>
<keyword evidence="1 2" id="KW-0728">SH3 domain</keyword>
<protein>
    <submittedName>
        <fullName evidence="5">SH3 domain-containing protein</fullName>
    </submittedName>
</protein>
<dbReference type="PANTHER" id="PTHR14167:SF92">
    <property type="entry name" value="CIN85 AND CD2AP RELATED, ISOFORM J"/>
    <property type="match status" value="1"/>
</dbReference>